<sequence length="370" mass="41800">MIKIPTSEVGLPEGLKSFHMAVASSPEMHEKFFKATSMLGPQIEQLLNLIFHGTSYIALCASLCMYRYEPHKRVSSEYKPFIIPNLPDEIEFTPSRVPDFLKEDTESEFVNVIYKESKEAESRSYGTGLCSVRKHHYTNVLGIKAWHIGPLFLYDKGTTPKEKAERRIPEASIDEHQCLTCLDSKKPNSLVELALGLEDSGQQFIWVVQKEIKRQGVKEEWLPEGFEERMEGRGLIIRGRSIRDALRLELTLEGVCAGLPMVAWLVSVEQFYNEKLVTQILAIGIRVGGRTWSKDGGDYVRREVIEQAVRQVMEGEEAEEIRSKARGLTEMARIAIEEGGSSDLDLDALFEELSLARIAHDSSQGEFVTC</sequence>
<dbReference type="Proteomes" id="UP000237105">
    <property type="component" value="Unassembled WGS sequence"/>
</dbReference>
<dbReference type="AlphaFoldDB" id="A0A2P5AP28"/>
<comment type="similarity">
    <text evidence="1">Belongs to the UDP-glycosyltransferase family.</text>
</comment>
<dbReference type="GO" id="GO:0035251">
    <property type="term" value="F:UDP-glucosyltransferase activity"/>
    <property type="evidence" value="ECO:0007669"/>
    <property type="project" value="TreeGrafter"/>
</dbReference>
<evidence type="ECO:0000256" key="1">
    <source>
        <dbReference type="ARBA" id="ARBA00009995"/>
    </source>
</evidence>
<comment type="caution">
    <text evidence="3">The sequence shown here is derived from an EMBL/GenBank/DDBJ whole genome shotgun (WGS) entry which is preliminary data.</text>
</comment>
<evidence type="ECO:0000256" key="2">
    <source>
        <dbReference type="ARBA" id="ARBA00022676"/>
    </source>
</evidence>
<dbReference type="SUPFAM" id="SSF53756">
    <property type="entry name" value="UDP-Glycosyltransferase/glycogen phosphorylase"/>
    <property type="match status" value="1"/>
</dbReference>
<accession>A0A2P5AP28</accession>
<keyword evidence="2" id="KW-0328">Glycosyltransferase</keyword>
<dbReference type="PANTHER" id="PTHR48047:SF45">
    <property type="entry name" value="SCOPOLETIN GLUCOSYLTRANSFERASE-LIKE"/>
    <property type="match status" value="1"/>
</dbReference>
<gene>
    <name evidence="3" type="ORF">PanWU01x14_313510</name>
</gene>
<dbReference type="OrthoDB" id="1480661at2759"/>
<evidence type="ECO:0000313" key="3">
    <source>
        <dbReference type="EMBL" id="PON38323.1"/>
    </source>
</evidence>
<keyword evidence="3" id="KW-0808">Transferase</keyword>
<organism evidence="3 4">
    <name type="scientific">Parasponia andersonii</name>
    <name type="common">Sponia andersonii</name>
    <dbReference type="NCBI Taxonomy" id="3476"/>
    <lineage>
        <taxon>Eukaryota</taxon>
        <taxon>Viridiplantae</taxon>
        <taxon>Streptophyta</taxon>
        <taxon>Embryophyta</taxon>
        <taxon>Tracheophyta</taxon>
        <taxon>Spermatophyta</taxon>
        <taxon>Magnoliopsida</taxon>
        <taxon>eudicotyledons</taxon>
        <taxon>Gunneridae</taxon>
        <taxon>Pentapetalae</taxon>
        <taxon>rosids</taxon>
        <taxon>fabids</taxon>
        <taxon>Rosales</taxon>
        <taxon>Cannabaceae</taxon>
        <taxon>Parasponia</taxon>
    </lineage>
</organism>
<reference evidence="4" key="1">
    <citation type="submission" date="2016-06" db="EMBL/GenBank/DDBJ databases">
        <title>Parallel loss of symbiosis genes in relatives of nitrogen-fixing non-legume Parasponia.</title>
        <authorList>
            <person name="Van Velzen R."/>
            <person name="Holmer R."/>
            <person name="Bu F."/>
            <person name="Rutten L."/>
            <person name="Van Zeijl A."/>
            <person name="Liu W."/>
            <person name="Santuari L."/>
            <person name="Cao Q."/>
            <person name="Sharma T."/>
            <person name="Shen D."/>
            <person name="Roswanjaya Y."/>
            <person name="Wardhani T."/>
            <person name="Kalhor M.S."/>
            <person name="Jansen J."/>
            <person name="Van den Hoogen J."/>
            <person name="Gungor B."/>
            <person name="Hartog M."/>
            <person name="Hontelez J."/>
            <person name="Verver J."/>
            <person name="Yang W.-C."/>
            <person name="Schijlen E."/>
            <person name="Repin R."/>
            <person name="Schilthuizen M."/>
            <person name="Schranz E."/>
            <person name="Heidstra R."/>
            <person name="Miyata K."/>
            <person name="Fedorova E."/>
            <person name="Kohlen W."/>
            <person name="Bisseling T."/>
            <person name="Smit S."/>
            <person name="Geurts R."/>
        </authorList>
    </citation>
    <scope>NUCLEOTIDE SEQUENCE [LARGE SCALE GENOMIC DNA]</scope>
    <source>
        <strain evidence="4">cv. WU1-14</strain>
    </source>
</reference>
<dbReference type="PANTHER" id="PTHR48047">
    <property type="entry name" value="GLYCOSYLTRANSFERASE"/>
    <property type="match status" value="1"/>
</dbReference>
<name>A0A2P5AP28_PARAD</name>
<dbReference type="EMBL" id="JXTB01000499">
    <property type="protein sequence ID" value="PON38323.1"/>
    <property type="molecule type" value="Genomic_DNA"/>
</dbReference>
<keyword evidence="4" id="KW-1185">Reference proteome</keyword>
<evidence type="ECO:0000313" key="4">
    <source>
        <dbReference type="Proteomes" id="UP000237105"/>
    </source>
</evidence>
<dbReference type="Gene3D" id="3.40.50.2000">
    <property type="entry name" value="Glycogen Phosphorylase B"/>
    <property type="match status" value="4"/>
</dbReference>
<dbReference type="STRING" id="3476.A0A2P5AP28"/>
<proteinExistence type="inferred from homology"/>
<protein>
    <submittedName>
        <fullName evidence="3">UDP-glucuronosyl/UDP-glucosyltransferase</fullName>
    </submittedName>
</protein>